<keyword evidence="2" id="KW-0732">Signal</keyword>
<keyword evidence="1" id="KW-0436">Ligase</keyword>
<dbReference type="PANTHER" id="PTHR43272">
    <property type="entry name" value="LONG-CHAIN-FATTY-ACID--COA LIGASE"/>
    <property type="match status" value="1"/>
</dbReference>
<protein>
    <submittedName>
        <fullName evidence="3">Uncharacterized protein</fullName>
    </submittedName>
</protein>
<evidence type="ECO:0000256" key="1">
    <source>
        <dbReference type="ARBA" id="ARBA00022598"/>
    </source>
</evidence>
<feature type="chain" id="PRO_5046412583" evidence="2">
    <location>
        <begin position="24"/>
        <end position="118"/>
    </location>
</feature>
<sequence>MKGAHIKMSFHCLQAFLVGVVVPDPDSAVSWAKKRKLEGTFEELCKNKDFKNAILEDFLKVGKEAGLKTFEQVKDIALYPEMFSIQNGLLTPTMKAKRPELRKYFQKQIDELYASNNV</sequence>
<accession>A0ABN9BUK1</accession>
<reference evidence="3" key="1">
    <citation type="submission" date="2023-05" db="EMBL/GenBank/DDBJ databases">
        <authorList>
            <person name="Stuckert A."/>
        </authorList>
    </citation>
    <scope>NUCLEOTIDE SEQUENCE</scope>
</reference>
<dbReference type="SUPFAM" id="SSF56801">
    <property type="entry name" value="Acetyl-CoA synthetase-like"/>
    <property type="match status" value="1"/>
</dbReference>
<evidence type="ECO:0000313" key="3">
    <source>
        <dbReference type="EMBL" id="CAI9551380.1"/>
    </source>
</evidence>
<gene>
    <name evidence="3" type="ORF">SPARVUS_LOCUS3737080</name>
</gene>
<organism evidence="3 4">
    <name type="scientific">Staurois parvus</name>
    <dbReference type="NCBI Taxonomy" id="386267"/>
    <lineage>
        <taxon>Eukaryota</taxon>
        <taxon>Metazoa</taxon>
        <taxon>Chordata</taxon>
        <taxon>Craniata</taxon>
        <taxon>Vertebrata</taxon>
        <taxon>Euteleostomi</taxon>
        <taxon>Amphibia</taxon>
        <taxon>Batrachia</taxon>
        <taxon>Anura</taxon>
        <taxon>Neobatrachia</taxon>
        <taxon>Ranoidea</taxon>
        <taxon>Ranidae</taxon>
        <taxon>Staurois</taxon>
    </lineage>
</organism>
<evidence type="ECO:0000313" key="4">
    <source>
        <dbReference type="Proteomes" id="UP001162483"/>
    </source>
</evidence>
<comment type="caution">
    <text evidence="3">The sequence shown here is derived from an EMBL/GenBank/DDBJ whole genome shotgun (WGS) entry which is preliminary data.</text>
</comment>
<dbReference type="EMBL" id="CATNWA010006094">
    <property type="protein sequence ID" value="CAI9551380.1"/>
    <property type="molecule type" value="Genomic_DNA"/>
</dbReference>
<evidence type="ECO:0000256" key="2">
    <source>
        <dbReference type="SAM" id="SignalP"/>
    </source>
</evidence>
<dbReference type="Proteomes" id="UP001162483">
    <property type="component" value="Unassembled WGS sequence"/>
</dbReference>
<feature type="signal peptide" evidence="2">
    <location>
        <begin position="1"/>
        <end position="23"/>
    </location>
</feature>
<keyword evidence="4" id="KW-1185">Reference proteome</keyword>
<proteinExistence type="predicted"/>
<dbReference type="PANTHER" id="PTHR43272:SF28">
    <property type="entry name" value="LONG-CHAIN-FATTY-ACID--COA LIGASE 1"/>
    <property type="match status" value="1"/>
</dbReference>
<name>A0ABN9BUK1_9NEOB</name>